<feature type="non-terminal residue" evidence="3">
    <location>
        <position position="1"/>
    </location>
</feature>
<evidence type="ECO:0000313" key="3">
    <source>
        <dbReference type="EMBL" id="NJP67018.1"/>
    </source>
</evidence>
<protein>
    <submittedName>
        <fullName evidence="3">PQQ-dependent sugar dehydrogenase</fullName>
    </submittedName>
</protein>
<comment type="caution">
    <text evidence="3">The sequence shown here is derived from an EMBL/GenBank/DDBJ whole genome shotgun (WGS) entry which is preliminary data.</text>
</comment>
<dbReference type="InterPro" id="IPR012938">
    <property type="entry name" value="Glc/Sorbosone_DH"/>
</dbReference>
<feature type="domain" description="Glucose/Sorbosone dehydrogenase" evidence="2">
    <location>
        <begin position="52"/>
        <end position="230"/>
    </location>
</feature>
<gene>
    <name evidence="3" type="ORF">HCJ92_12120</name>
</gene>
<dbReference type="Proteomes" id="UP000746503">
    <property type="component" value="Unassembled WGS sequence"/>
</dbReference>
<dbReference type="RefSeq" id="WP_167933533.1">
    <property type="nucleotide sequence ID" value="NZ_JAAVJB010000082.1"/>
</dbReference>
<dbReference type="InterPro" id="IPR011041">
    <property type="entry name" value="Quinoprot_gluc/sorb_DH_b-prop"/>
</dbReference>
<accession>A0ABX1ANM2</accession>
<evidence type="ECO:0000313" key="4">
    <source>
        <dbReference type="Proteomes" id="UP000746503"/>
    </source>
</evidence>
<feature type="compositionally biased region" description="Gly residues" evidence="1">
    <location>
        <begin position="1"/>
        <end position="17"/>
    </location>
</feature>
<dbReference type="InterPro" id="IPR011042">
    <property type="entry name" value="6-blade_b-propeller_TolB-like"/>
</dbReference>
<keyword evidence="4" id="KW-1185">Reference proteome</keyword>
<organism evidence="3 4">
    <name type="scientific">Streptomyces spiramenti</name>
    <dbReference type="NCBI Taxonomy" id="2720606"/>
    <lineage>
        <taxon>Bacteria</taxon>
        <taxon>Bacillati</taxon>
        <taxon>Actinomycetota</taxon>
        <taxon>Actinomycetes</taxon>
        <taxon>Kitasatosporales</taxon>
        <taxon>Streptomycetaceae</taxon>
        <taxon>Streptomyces</taxon>
    </lineage>
</organism>
<proteinExistence type="predicted"/>
<dbReference type="SUPFAM" id="SSF50952">
    <property type="entry name" value="Soluble quinoprotein glucose dehydrogenase"/>
    <property type="match status" value="1"/>
</dbReference>
<feature type="compositionally biased region" description="Pro residues" evidence="1">
    <location>
        <begin position="23"/>
        <end position="34"/>
    </location>
</feature>
<sequence length="331" mass="32896">PDDDAGGGPPGDEGPGGSDAEPDGPPAPTDPPPASAGGDATVERTFALDGVSAPWGLAVLPDGGLLIGSRDTGTVHRLDPATGETTTVGTIPGVDSSGGTGLLGLAADEGSVYAYYAAGESVRIGRFAYQPDRAEGQRLGAFSGLVTGLPRAAGDGGGRIGMGPDGHFYASVGSDPATVGEELAGGLLRTTSSGSPPADGNADAGSPLFASTRGAVQGFAWDDVGRTWYVDDAGDLAVVPVPEGGVTVPTVAFTWAPGSDLAGVAYRDSALWITDGNPGGLWRVPLDGPRLVDDPGFVKLDGLSETRGVVSTADALWVLDASGVLAEVSTE</sequence>
<reference evidence="3 4" key="1">
    <citation type="submission" date="2020-03" db="EMBL/GenBank/DDBJ databases">
        <title>Draft genome of Streptomyces sp. ventii, isolated from the Axial Seamount in the Pacific Ocean, and resequencing of the two type strains Streptomyces lonarensis strain NCL 716 and Streptomyces bohaiensis strain 11A07.</title>
        <authorList>
            <person name="Loughran R.M."/>
            <person name="Pfannmuller K.M."/>
            <person name="Wasson B.J."/>
            <person name="Deadmond M.C."/>
            <person name="Paddock B.E."/>
            <person name="Koyack M.J."/>
            <person name="Gallegos D.A."/>
            <person name="Mitchell E.A."/>
            <person name="Ushijima B."/>
            <person name="Saw J.H."/>
            <person name="Mcphail K.L."/>
            <person name="Videau P."/>
        </authorList>
    </citation>
    <scope>NUCLEOTIDE SEQUENCE [LARGE SCALE GENOMIC DNA]</scope>
    <source>
        <strain evidence="4">5675061</strain>
    </source>
</reference>
<evidence type="ECO:0000259" key="2">
    <source>
        <dbReference type="Pfam" id="PF07995"/>
    </source>
</evidence>
<dbReference type="Gene3D" id="2.120.10.30">
    <property type="entry name" value="TolB, C-terminal domain"/>
    <property type="match status" value="1"/>
</dbReference>
<name>A0ABX1ANM2_9ACTN</name>
<evidence type="ECO:0000256" key="1">
    <source>
        <dbReference type="SAM" id="MobiDB-lite"/>
    </source>
</evidence>
<dbReference type="Pfam" id="PF07995">
    <property type="entry name" value="GSDH"/>
    <property type="match status" value="1"/>
</dbReference>
<dbReference type="EMBL" id="JAAVJB010000082">
    <property type="protein sequence ID" value="NJP67018.1"/>
    <property type="molecule type" value="Genomic_DNA"/>
</dbReference>
<feature type="region of interest" description="Disordered" evidence="1">
    <location>
        <begin position="1"/>
        <end position="40"/>
    </location>
</feature>